<evidence type="ECO:0000313" key="3">
    <source>
        <dbReference type="EMBL" id="NEE07920.1"/>
    </source>
</evidence>
<evidence type="ECO:0000256" key="2">
    <source>
        <dbReference type="SAM" id="Phobius"/>
    </source>
</evidence>
<organism evidence="3">
    <name type="scientific">Streptomyces sp. SID7499</name>
    <dbReference type="NCBI Taxonomy" id="2706086"/>
    <lineage>
        <taxon>Bacteria</taxon>
        <taxon>Bacillati</taxon>
        <taxon>Actinomycetota</taxon>
        <taxon>Actinomycetes</taxon>
        <taxon>Kitasatosporales</taxon>
        <taxon>Streptomycetaceae</taxon>
        <taxon>Streptomyces</taxon>
    </lineage>
</organism>
<comment type="caution">
    <text evidence="3">The sequence shown here is derived from an EMBL/GenBank/DDBJ whole genome shotgun (WGS) entry which is preliminary data.</text>
</comment>
<gene>
    <name evidence="3" type="ORF">G3M58_15840</name>
</gene>
<proteinExistence type="predicted"/>
<feature type="region of interest" description="Disordered" evidence="1">
    <location>
        <begin position="65"/>
        <end position="153"/>
    </location>
</feature>
<keyword evidence="2" id="KW-1133">Transmembrane helix</keyword>
<feature type="transmembrane region" description="Helical" evidence="2">
    <location>
        <begin position="43"/>
        <end position="63"/>
    </location>
</feature>
<name>A0A6G3WRK2_9ACTN</name>
<keyword evidence="2" id="KW-0812">Transmembrane</keyword>
<accession>A0A6G3WRK2</accession>
<dbReference type="EMBL" id="JAAGMN010001666">
    <property type="protein sequence ID" value="NEE07920.1"/>
    <property type="molecule type" value="Genomic_DNA"/>
</dbReference>
<evidence type="ECO:0000256" key="1">
    <source>
        <dbReference type="SAM" id="MobiDB-lite"/>
    </source>
</evidence>
<protein>
    <submittedName>
        <fullName evidence="3">Uncharacterized protein</fullName>
    </submittedName>
</protein>
<keyword evidence="2" id="KW-0472">Membrane</keyword>
<sequence>MQRARRWAVTVFAGASSFVICLWAARAAPFGFLPRTEADRWLVATTFAATVTTLVGAAAAWWAGDRGRPGTVATDNRSPQTAGRLRPGNQVRQSATASDAARVTQIAGHRNPGHTGPEERAGRVTQRATASGRAGITQVGGSDGTTGSVRGDR</sequence>
<reference evidence="3" key="1">
    <citation type="submission" date="2020-01" db="EMBL/GenBank/DDBJ databases">
        <title>Insect and environment-associated Actinomycetes.</title>
        <authorList>
            <person name="Currrie C."/>
            <person name="Chevrette M."/>
            <person name="Carlson C."/>
            <person name="Stubbendieck R."/>
            <person name="Wendt-Pienkowski E."/>
        </authorList>
    </citation>
    <scope>NUCLEOTIDE SEQUENCE</scope>
    <source>
        <strain evidence="3">SID7499</strain>
    </source>
</reference>
<dbReference type="AlphaFoldDB" id="A0A6G3WRK2"/>